<dbReference type="AlphaFoldDB" id="V5GI26"/>
<keyword evidence="3" id="KW-1185">Reference proteome</keyword>
<dbReference type="EMBL" id="KI545891">
    <property type="protein sequence ID" value="EST05612.1"/>
    <property type="molecule type" value="Genomic_DNA"/>
</dbReference>
<gene>
    <name evidence="2" type="ORF">PSEUBRA_SCAF5g02475</name>
</gene>
<proteinExistence type="predicted"/>
<dbReference type="HOGENOM" id="CLU_1267385_0_0_1"/>
<evidence type="ECO:0000313" key="3">
    <source>
        <dbReference type="Proteomes" id="UP000019377"/>
    </source>
</evidence>
<organism evidence="2 3">
    <name type="scientific">Kalmanozyma brasiliensis (strain GHG001)</name>
    <name type="common">Yeast</name>
    <name type="synonym">Pseudozyma brasiliensis</name>
    <dbReference type="NCBI Taxonomy" id="1365824"/>
    <lineage>
        <taxon>Eukaryota</taxon>
        <taxon>Fungi</taxon>
        <taxon>Dikarya</taxon>
        <taxon>Basidiomycota</taxon>
        <taxon>Ustilaginomycotina</taxon>
        <taxon>Ustilaginomycetes</taxon>
        <taxon>Ustilaginales</taxon>
        <taxon>Ustilaginaceae</taxon>
        <taxon>Kalmanozyma</taxon>
    </lineage>
</organism>
<protein>
    <submittedName>
        <fullName evidence="2">Uncharacterized protein</fullName>
    </submittedName>
</protein>
<name>V5GI26_KALBG</name>
<evidence type="ECO:0000256" key="1">
    <source>
        <dbReference type="SAM" id="MobiDB-lite"/>
    </source>
</evidence>
<dbReference type="STRING" id="1365824.V5GI26"/>
<dbReference type="OrthoDB" id="2555733at2759"/>
<reference evidence="3" key="1">
    <citation type="journal article" date="2013" name="Genome Announc.">
        <title>Draft genome sequence of Pseudozyma brasiliensis sp. nov. strain GHG001, a high producer of endo-1,4-xylanase isolated from an insect pest of sugarcane.</title>
        <authorList>
            <person name="Oliveira J.V.D.C."/>
            <person name="dos Santos R.A.C."/>
            <person name="Borges T.A."/>
            <person name="Riano-Pachon D.M."/>
            <person name="Goldman G.H."/>
        </authorList>
    </citation>
    <scope>NUCLEOTIDE SEQUENCE [LARGE SCALE GENOMIC DNA]</scope>
    <source>
        <strain evidence="3">GHG001</strain>
    </source>
</reference>
<dbReference type="Proteomes" id="UP000019377">
    <property type="component" value="Unassembled WGS sequence"/>
</dbReference>
<dbReference type="eggNOG" id="KOG4739">
    <property type="taxonomic scope" value="Eukaryota"/>
</dbReference>
<sequence>MASVASSSTPAFLEHIHCSVCYKSLKACSNDTATNQTGDPADEPFWIGDPSEGLQAPCPKCLVTVHVVQLQTHQLPPHVYRYVQPFDASIQEIADVYKSTSKSDFWITFSTMSTRLGRSRALEEVRKENVALKEEITVLRLPAPKTEPGTLPAQPSNGAHPLGMGIVKGQERMPPPSRSAVYQQAPPPNLRPPSRAMPAAPKADATFDDGDQIMHDSG</sequence>
<feature type="region of interest" description="Disordered" evidence="1">
    <location>
        <begin position="144"/>
        <end position="218"/>
    </location>
</feature>
<accession>V5GI26</accession>
<evidence type="ECO:0000313" key="2">
    <source>
        <dbReference type="EMBL" id="EST05612.1"/>
    </source>
</evidence>